<proteinExistence type="inferred from homology"/>
<comment type="similarity">
    <text evidence="1">Belongs to the glycosyltransferase 2 family.</text>
</comment>
<evidence type="ECO:0000259" key="4">
    <source>
        <dbReference type="Pfam" id="PF00535"/>
    </source>
</evidence>
<dbReference type="Pfam" id="PF00535">
    <property type="entry name" value="Glycos_transf_2"/>
    <property type="match status" value="1"/>
</dbReference>
<accession>A0ABU1U1K3</accession>
<gene>
    <name evidence="5" type="ORF">J2X07_002353</name>
</gene>
<evidence type="ECO:0000256" key="2">
    <source>
        <dbReference type="ARBA" id="ARBA00022676"/>
    </source>
</evidence>
<name>A0ABU1U1K3_9BACL</name>
<keyword evidence="6" id="KW-1185">Reference proteome</keyword>
<feature type="domain" description="Glycosyltransferase 2-like" evidence="4">
    <location>
        <begin position="8"/>
        <end position="137"/>
    </location>
</feature>
<keyword evidence="2" id="KW-0328">Glycosyltransferase</keyword>
<dbReference type="SUPFAM" id="SSF53448">
    <property type="entry name" value="Nucleotide-diphospho-sugar transferases"/>
    <property type="match status" value="1"/>
</dbReference>
<evidence type="ECO:0000256" key="1">
    <source>
        <dbReference type="ARBA" id="ARBA00006739"/>
    </source>
</evidence>
<dbReference type="Proteomes" id="UP001258181">
    <property type="component" value="Unassembled WGS sequence"/>
</dbReference>
<dbReference type="CDD" id="cd00761">
    <property type="entry name" value="Glyco_tranf_GTA_type"/>
    <property type="match status" value="1"/>
</dbReference>
<dbReference type="Gene3D" id="3.90.550.10">
    <property type="entry name" value="Spore Coat Polysaccharide Biosynthesis Protein SpsA, Chain A"/>
    <property type="match status" value="1"/>
</dbReference>
<comment type="caution">
    <text evidence="5">The sequence shown here is derived from an EMBL/GenBank/DDBJ whole genome shotgun (WGS) entry which is preliminary data.</text>
</comment>
<sequence length="343" mass="40567">MEEETKVSVVVPIYKVEKYIHRCIDSILNQTYKNLEIILVNDGSPDRCGKIAEDYGSKDNRIKVIHKENGGLSDARNYGMKQVTGEFTMFVDSDDWLEIEMINNMVNSAITNKADVVQSAFYYAYEDKLLLDRIYDSQNASPEILDKKTLMHELVTNEKVKNFAWGKLYKTEIIRDIPFKKGVLFEDVFWAHHVMHRVNTFLMLKQPYYNYYQRNDSIVATYTIRNLDMITGLKERHQFIKEYYQELLDESLKLLLRTCLVHYNLLLANRKEDSDGFHRKKIRTYVKNYNSELALIDDKQLKKQLILFRIHPYLNVGFLIINKVLRKMNLISQPLLQVEVRRL</sequence>
<evidence type="ECO:0000313" key="5">
    <source>
        <dbReference type="EMBL" id="MDR7073367.1"/>
    </source>
</evidence>
<dbReference type="EMBL" id="JAVDWA010000003">
    <property type="protein sequence ID" value="MDR7073367.1"/>
    <property type="molecule type" value="Genomic_DNA"/>
</dbReference>
<protein>
    <submittedName>
        <fullName evidence="5">Glycosyltransferase involved in cell wall biosynthesis</fullName>
    </submittedName>
</protein>
<keyword evidence="3" id="KW-0808">Transferase</keyword>
<dbReference type="InterPro" id="IPR001173">
    <property type="entry name" value="Glyco_trans_2-like"/>
</dbReference>
<dbReference type="InterPro" id="IPR029044">
    <property type="entry name" value="Nucleotide-diphossugar_trans"/>
</dbReference>
<organism evidence="5 6">
    <name type="scientific">Fictibacillus barbaricus</name>
    <dbReference type="NCBI Taxonomy" id="182136"/>
    <lineage>
        <taxon>Bacteria</taxon>
        <taxon>Bacillati</taxon>
        <taxon>Bacillota</taxon>
        <taxon>Bacilli</taxon>
        <taxon>Bacillales</taxon>
        <taxon>Fictibacillaceae</taxon>
        <taxon>Fictibacillus</taxon>
    </lineage>
</organism>
<evidence type="ECO:0000256" key="3">
    <source>
        <dbReference type="ARBA" id="ARBA00022679"/>
    </source>
</evidence>
<dbReference type="RefSeq" id="WP_310258865.1">
    <property type="nucleotide sequence ID" value="NZ_JAVDWA010000003.1"/>
</dbReference>
<evidence type="ECO:0000313" key="6">
    <source>
        <dbReference type="Proteomes" id="UP001258181"/>
    </source>
</evidence>
<dbReference type="PANTHER" id="PTHR22916:SF51">
    <property type="entry name" value="GLYCOSYLTRANSFERASE EPSH-RELATED"/>
    <property type="match status" value="1"/>
</dbReference>
<dbReference type="PANTHER" id="PTHR22916">
    <property type="entry name" value="GLYCOSYLTRANSFERASE"/>
    <property type="match status" value="1"/>
</dbReference>
<reference evidence="5 6" key="1">
    <citation type="submission" date="2023-07" db="EMBL/GenBank/DDBJ databases">
        <title>Sorghum-associated microbial communities from plants grown in Nebraska, USA.</title>
        <authorList>
            <person name="Schachtman D."/>
        </authorList>
    </citation>
    <scope>NUCLEOTIDE SEQUENCE [LARGE SCALE GENOMIC DNA]</scope>
    <source>
        <strain evidence="5 6">BE211</strain>
    </source>
</reference>